<keyword evidence="5" id="KW-1185">Reference proteome</keyword>
<proteinExistence type="predicted"/>
<gene>
    <name evidence="4" type="ORF">F511_07267</name>
</gene>
<dbReference type="Gene3D" id="4.10.60.10">
    <property type="entry name" value="Zinc finger, CCHC-type"/>
    <property type="match status" value="1"/>
</dbReference>
<dbReference type="PROSITE" id="PS50158">
    <property type="entry name" value="ZF_CCHC"/>
    <property type="match status" value="1"/>
</dbReference>
<dbReference type="AlphaFoldDB" id="A0A2Z7AV73"/>
<name>A0A2Z7AV73_9LAMI</name>
<dbReference type="EMBL" id="KV011879">
    <property type="protein sequence ID" value="KZV25383.1"/>
    <property type="molecule type" value="Genomic_DNA"/>
</dbReference>
<feature type="region of interest" description="Disordered" evidence="2">
    <location>
        <begin position="126"/>
        <end position="166"/>
    </location>
</feature>
<dbReference type="SUPFAM" id="SSF57756">
    <property type="entry name" value="Retrovirus zinc finger-like domains"/>
    <property type="match status" value="1"/>
</dbReference>
<dbReference type="InterPro" id="IPR036875">
    <property type="entry name" value="Znf_CCHC_sf"/>
</dbReference>
<feature type="domain" description="CCHC-type" evidence="3">
    <location>
        <begin position="169"/>
        <end position="185"/>
    </location>
</feature>
<evidence type="ECO:0000256" key="1">
    <source>
        <dbReference type="PROSITE-ProRule" id="PRU00047"/>
    </source>
</evidence>
<dbReference type="SMART" id="SM00343">
    <property type="entry name" value="ZnF_C2HC"/>
    <property type="match status" value="1"/>
</dbReference>
<feature type="compositionally biased region" description="Basic and acidic residues" evidence="2">
    <location>
        <begin position="179"/>
        <end position="188"/>
    </location>
</feature>
<keyword evidence="1" id="KW-0862">Zinc</keyword>
<dbReference type="GO" id="GO:0008270">
    <property type="term" value="F:zinc ion binding"/>
    <property type="evidence" value="ECO:0007669"/>
    <property type="project" value="UniProtKB-KW"/>
</dbReference>
<feature type="compositionally biased region" description="Basic and acidic residues" evidence="2">
    <location>
        <begin position="126"/>
        <end position="137"/>
    </location>
</feature>
<protein>
    <submittedName>
        <fullName evidence="4">Cc-nbs-lrr resistance protein</fullName>
    </submittedName>
</protein>
<dbReference type="Proteomes" id="UP000250235">
    <property type="component" value="Unassembled WGS sequence"/>
</dbReference>
<feature type="region of interest" description="Disordered" evidence="2">
    <location>
        <begin position="178"/>
        <end position="200"/>
    </location>
</feature>
<evidence type="ECO:0000313" key="5">
    <source>
        <dbReference type="Proteomes" id="UP000250235"/>
    </source>
</evidence>
<dbReference type="OrthoDB" id="1727805at2759"/>
<dbReference type="Pfam" id="PF14223">
    <property type="entry name" value="Retrotran_gag_2"/>
    <property type="match status" value="1"/>
</dbReference>
<evidence type="ECO:0000256" key="2">
    <source>
        <dbReference type="SAM" id="MobiDB-lite"/>
    </source>
</evidence>
<accession>A0A2Z7AV73</accession>
<keyword evidence="1" id="KW-0863">Zinc-finger</keyword>
<organism evidence="4 5">
    <name type="scientific">Dorcoceras hygrometricum</name>
    <dbReference type="NCBI Taxonomy" id="472368"/>
    <lineage>
        <taxon>Eukaryota</taxon>
        <taxon>Viridiplantae</taxon>
        <taxon>Streptophyta</taxon>
        <taxon>Embryophyta</taxon>
        <taxon>Tracheophyta</taxon>
        <taxon>Spermatophyta</taxon>
        <taxon>Magnoliopsida</taxon>
        <taxon>eudicotyledons</taxon>
        <taxon>Gunneridae</taxon>
        <taxon>Pentapetalae</taxon>
        <taxon>asterids</taxon>
        <taxon>lamiids</taxon>
        <taxon>Lamiales</taxon>
        <taxon>Gesneriaceae</taxon>
        <taxon>Didymocarpoideae</taxon>
        <taxon>Trichosporeae</taxon>
        <taxon>Loxocarpinae</taxon>
        <taxon>Dorcoceras</taxon>
    </lineage>
</organism>
<reference evidence="4 5" key="1">
    <citation type="journal article" date="2015" name="Proc. Natl. Acad. Sci. U.S.A.">
        <title>The resurrection genome of Boea hygrometrica: A blueprint for survival of dehydration.</title>
        <authorList>
            <person name="Xiao L."/>
            <person name="Yang G."/>
            <person name="Zhang L."/>
            <person name="Yang X."/>
            <person name="Zhao S."/>
            <person name="Ji Z."/>
            <person name="Zhou Q."/>
            <person name="Hu M."/>
            <person name="Wang Y."/>
            <person name="Chen M."/>
            <person name="Xu Y."/>
            <person name="Jin H."/>
            <person name="Xiao X."/>
            <person name="Hu G."/>
            <person name="Bao F."/>
            <person name="Hu Y."/>
            <person name="Wan P."/>
            <person name="Li L."/>
            <person name="Deng X."/>
            <person name="Kuang T."/>
            <person name="Xiang C."/>
            <person name="Zhu J.K."/>
            <person name="Oliver M.J."/>
            <person name="He Y."/>
        </authorList>
    </citation>
    <scope>NUCLEOTIDE SEQUENCE [LARGE SCALE GENOMIC DNA]</scope>
    <source>
        <strain evidence="5">cv. XS01</strain>
    </source>
</reference>
<evidence type="ECO:0000313" key="4">
    <source>
        <dbReference type="EMBL" id="KZV25383.1"/>
    </source>
</evidence>
<evidence type="ECO:0000259" key="3">
    <source>
        <dbReference type="PROSITE" id="PS50158"/>
    </source>
</evidence>
<feature type="compositionally biased region" description="Basic residues" evidence="2">
    <location>
        <begin position="153"/>
        <end position="166"/>
    </location>
</feature>
<keyword evidence="1" id="KW-0479">Metal-binding</keyword>
<dbReference type="InterPro" id="IPR001878">
    <property type="entry name" value="Znf_CCHC"/>
</dbReference>
<sequence length="200" mass="23409">MELAFSSITLHLDDKVLREVASETTAAGIWLRLEQLYMTKTLQDRIYLKGKFFGYKMSEQKTVRDNLDEFNKLILDLETIGVKLEEEYKAIILLNSLPKSYATFVETLKYSRESLSLDDVQKALKSKESDTQVEKPESAVGDSLNMRSDKREPRPKHKSRSKSRNRVFKCFHCHKTGHVRKDCPERKNNQKSFRYKQKQP</sequence>
<dbReference type="GO" id="GO:0003676">
    <property type="term" value="F:nucleic acid binding"/>
    <property type="evidence" value="ECO:0007669"/>
    <property type="project" value="InterPro"/>
</dbReference>